<dbReference type="PANTHER" id="PTHR37610:SF60">
    <property type="entry name" value="RETROTRANSPOSON COPIA-LIKE N-TERMINAL DOMAIN-CONTAINING PROTEIN"/>
    <property type="match status" value="1"/>
</dbReference>
<dbReference type="AlphaFoldDB" id="A0AA88VPH3"/>
<feature type="domain" description="Retrotransposon Copia-like N-terminal" evidence="1">
    <location>
        <begin position="4"/>
        <end position="46"/>
    </location>
</feature>
<accession>A0AA88VPH3</accession>
<name>A0AA88VPH3_9ASTE</name>
<dbReference type="Pfam" id="PF14244">
    <property type="entry name" value="Retrotran_gag_3"/>
    <property type="match status" value="1"/>
</dbReference>
<comment type="caution">
    <text evidence="2">The sequence shown here is derived from an EMBL/GenBank/DDBJ whole genome shotgun (WGS) entry which is preliminary data.</text>
</comment>
<dbReference type="PANTHER" id="PTHR37610">
    <property type="entry name" value="CCHC-TYPE DOMAIN-CONTAINING PROTEIN"/>
    <property type="match status" value="1"/>
</dbReference>
<dbReference type="EMBL" id="JAVXUP010001340">
    <property type="protein sequence ID" value="KAK3012896.1"/>
    <property type="molecule type" value="Genomic_DNA"/>
</dbReference>
<dbReference type="InterPro" id="IPR029472">
    <property type="entry name" value="Copia-like_N"/>
</dbReference>
<dbReference type="Proteomes" id="UP001188597">
    <property type="component" value="Unassembled WGS sequence"/>
</dbReference>
<proteinExistence type="predicted"/>
<reference evidence="2" key="1">
    <citation type="submission" date="2022-12" db="EMBL/GenBank/DDBJ databases">
        <title>Draft genome assemblies for two species of Escallonia (Escalloniales).</title>
        <authorList>
            <person name="Chanderbali A."/>
            <person name="Dervinis C."/>
            <person name="Anghel I."/>
            <person name="Soltis D."/>
            <person name="Soltis P."/>
            <person name="Zapata F."/>
        </authorList>
    </citation>
    <scope>NUCLEOTIDE SEQUENCE</scope>
    <source>
        <strain evidence="2">UCBG64.0493</strain>
        <tissue evidence="2">Leaf</tissue>
    </source>
</reference>
<keyword evidence="3" id="KW-1185">Reference proteome</keyword>
<gene>
    <name evidence="2" type="ORF">RJ639_009713</name>
</gene>
<evidence type="ECO:0000313" key="2">
    <source>
        <dbReference type="EMBL" id="KAK3012896.1"/>
    </source>
</evidence>
<evidence type="ECO:0000259" key="1">
    <source>
        <dbReference type="Pfam" id="PF14244"/>
    </source>
</evidence>
<organism evidence="2 3">
    <name type="scientific">Escallonia herrerae</name>
    <dbReference type="NCBI Taxonomy" id="1293975"/>
    <lineage>
        <taxon>Eukaryota</taxon>
        <taxon>Viridiplantae</taxon>
        <taxon>Streptophyta</taxon>
        <taxon>Embryophyta</taxon>
        <taxon>Tracheophyta</taxon>
        <taxon>Spermatophyta</taxon>
        <taxon>Magnoliopsida</taxon>
        <taxon>eudicotyledons</taxon>
        <taxon>Gunneridae</taxon>
        <taxon>Pentapetalae</taxon>
        <taxon>asterids</taxon>
        <taxon>campanulids</taxon>
        <taxon>Escalloniales</taxon>
        <taxon>Escalloniaceae</taxon>
        <taxon>Escallonia</taxon>
    </lineage>
</organism>
<sequence length="61" mass="6819">MASANHPSHLLIPIKLNEANYPSRSKSMIHALTAKNKIGFINGSIEQLSEKDQPTKYALWN</sequence>
<evidence type="ECO:0000313" key="3">
    <source>
        <dbReference type="Proteomes" id="UP001188597"/>
    </source>
</evidence>
<protein>
    <recommendedName>
        <fullName evidence="1">Retrotransposon Copia-like N-terminal domain-containing protein</fullName>
    </recommendedName>
</protein>